<keyword evidence="1" id="KW-1133">Transmembrane helix</keyword>
<name>A0ABP0HJP7_9DINO</name>
<gene>
    <name evidence="2" type="ORF">SCF082_LOCUS2071</name>
</gene>
<feature type="transmembrane region" description="Helical" evidence="1">
    <location>
        <begin position="183"/>
        <end position="200"/>
    </location>
</feature>
<dbReference type="Proteomes" id="UP001642464">
    <property type="component" value="Unassembled WGS sequence"/>
</dbReference>
<proteinExistence type="predicted"/>
<feature type="transmembrane region" description="Helical" evidence="1">
    <location>
        <begin position="152"/>
        <end position="171"/>
    </location>
</feature>
<keyword evidence="1" id="KW-0472">Membrane</keyword>
<dbReference type="EMBL" id="CAXAMM010001019">
    <property type="protein sequence ID" value="CAK8990008.1"/>
    <property type="molecule type" value="Genomic_DNA"/>
</dbReference>
<organism evidence="2 3">
    <name type="scientific">Durusdinium trenchii</name>
    <dbReference type="NCBI Taxonomy" id="1381693"/>
    <lineage>
        <taxon>Eukaryota</taxon>
        <taxon>Sar</taxon>
        <taxon>Alveolata</taxon>
        <taxon>Dinophyceae</taxon>
        <taxon>Suessiales</taxon>
        <taxon>Symbiodiniaceae</taxon>
        <taxon>Durusdinium</taxon>
    </lineage>
</organism>
<keyword evidence="3" id="KW-1185">Reference proteome</keyword>
<sequence>MPAMLSLYEMGCLLLLQRTFTREFIEERWVRRAYQHTNQGVLVSVQIALVHAMAEGARMTLILSDMLHSARSNLDFLVPVLSTLAWNILVRVGMLDRALAIVTCGRRTPTRCSLLLQEVKYSMGLPRLRRKTKQAKYIFLEKEACGMLFKPFMLVALRFFVVLAIVLARVLSRNPMLLVGEETAAYAILAIFLAETLRITDGLSRVH</sequence>
<evidence type="ECO:0000256" key="1">
    <source>
        <dbReference type="SAM" id="Phobius"/>
    </source>
</evidence>
<evidence type="ECO:0000313" key="3">
    <source>
        <dbReference type="Proteomes" id="UP001642464"/>
    </source>
</evidence>
<protein>
    <submittedName>
        <fullName evidence="2">Uncharacterized protein</fullName>
    </submittedName>
</protein>
<reference evidence="2 3" key="1">
    <citation type="submission" date="2024-02" db="EMBL/GenBank/DDBJ databases">
        <authorList>
            <person name="Chen Y."/>
            <person name="Shah S."/>
            <person name="Dougan E. K."/>
            <person name="Thang M."/>
            <person name="Chan C."/>
        </authorList>
    </citation>
    <scope>NUCLEOTIDE SEQUENCE [LARGE SCALE GENOMIC DNA]</scope>
</reference>
<keyword evidence="1" id="KW-0812">Transmembrane</keyword>
<comment type="caution">
    <text evidence="2">The sequence shown here is derived from an EMBL/GenBank/DDBJ whole genome shotgun (WGS) entry which is preliminary data.</text>
</comment>
<accession>A0ABP0HJP7</accession>
<evidence type="ECO:0000313" key="2">
    <source>
        <dbReference type="EMBL" id="CAK8990008.1"/>
    </source>
</evidence>